<protein>
    <submittedName>
        <fullName evidence="1">Uncharacterized protein</fullName>
    </submittedName>
</protein>
<dbReference type="Proteomes" id="UP000231279">
    <property type="component" value="Unassembled WGS sequence"/>
</dbReference>
<accession>A0A2G9GS56</accession>
<dbReference type="AlphaFoldDB" id="A0A2G9GS56"/>
<comment type="caution">
    <text evidence="1">The sequence shown here is derived from an EMBL/GenBank/DDBJ whole genome shotgun (WGS) entry which is preliminary data.</text>
</comment>
<dbReference type="EMBL" id="NKXS01003977">
    <property type="protein sequence ID" value="PIN07840.1"/>
    <property type="molecule type" value="Genomic_DNA"/>
</dbReference>
<reference evidence="2" key="1">
    <citation type="journal article" date="2018" name="Gigascience">
        <title>Genome assembly of the Pink Ipe (Handroanthus impetiginosus, Bignoniaceae), a highly valued, ecologically keystone Neotropical timber forest tree.</title>
        <authorList>
            <person name="Silva-Junior O.B."/>
            <person name="Grattapaglia D."/>
            <person name="Novaes E."/>
            <person name="Collevatti R.G."/>
        </authorList>
    </citation>
    <scope>NUCLEOTIDE SEQUENCE [LARGE SCALE GENOMIC DNA]</scope>
    <source>
        <strain evidence="2">cv. UFG-1</strain>
    </source>
</reference>
<proteinExistence type="predicted"/>
<sequence>MTVVKGHSIWIYKIQSRLAAFSQAAAADLEDQPIFKHRLVVVWPMVYSSRLSFSNKQNRKEIDTEDIQTMPSRYNGSARAREMKSSIQKLWKLEISYLGTRTRN</sequence>
<keyword evidence="2" id="KW-1185">Reference proteome</keyword>
<evidence type="ECO:0000313" key="2">
    <source>
        <dbReference type="Proteomes" id="UP000231279"/>
    </source>
</evidence>
<name>A0A2G9GS56_9LAMI</name>
<evidence type="ECO:0000313" key="1">
    <source>
        <dbReference type="EMBL" id="PIN07840.1"/>
    </source>
</evidence>
<gene>
    <name evidence="1" type="ORF">CDL12_19589</name>
</gene>
<organism evidence="1 2">
    <name type="scientific">Handroanthus impetiginosus</name>
    <dbReference type="NCBI Taxonomy" id="429701"/>
    <lineage>
        <taxon>Eukaryota</taxon>
        <taxon>Viridiplantae</taxon>
        <taxon>Streptophyta</taxon>
        <taxon>Embryophyta</taxon>
        <taxon>Tracheophyta</taxon>
        <taxon>Spermatophyta</taxon>
        <taxon>Magnoliopsida</taxon>
        <taxon>eudicotyledons</taxon>
        <taxon>Gunneridae</taxon>
        <taxon>Pentapetalae</taxon>
        <taxon>asterids</taxon>
        <taxon>lamiids</taxon>
        <taxon>Lamiales</taxon>
        <taxon>Bignoniaceae</taxon>
        <taxon>Crescentiina</taxon>
        <taxon>Tabebuia alliance</taxon>
        <taxon>Handroanthus</taxon>
    </lineage>
</organism>